<evidence type="ECO:0000313" key="2">
    <source>
        <dbReference type="Proteomes" id="UP000461948"/>
    </source>
</evidence>
<dbReference type="EMBL" id="WKLC01000030">
    <property type="protein sequence ID" value="MSE13946.1"/>
    <property type="molecule type" value="Genomic_DNA"/>
</dbReference>
<dbReference type="AlphaFoldDB" id="A0A6B3J056"/>
<accession>A0A6B3J056</accession>
<dbReference type="KEGG" id="pagc:BEE12_09650"/>
<organism evidence="1 2">
    <name type="scientific">Enterobacter agglomerans</name>
    <name type="common">Erwinia herbicola</name>
    <name type="synonym">Pantoea agglomerans</name>
    <dbReference type="NCBI Taxonomy" id="549"/>
    <lineage>
        <taxon>Bacteria</taxon>
        <taxon>Pseudomonadati</taxon>
        <taxon>Pseudomonadota</taxon>
        <taxon>Gammaproteobacteria</taxon>
        <taxon>Enterobacterales</taxon>
        <taxon>Erwiniaceae</taxon>
        <taxon>Pantoea</taxon>
        <taxon>Pantoea agglomerans group</taxon>
    </lineage>
</organism>
<dbReference type="RefSeq" id="WP_033759756.1">
    <property type="nucleotide sequence ID" value="NZ_CP016889.1"/>
</dbReference>
<gene>
    <name evidence="1" type="ORF">GKC49_01905</name>
</gene>
<protein>
    <recommendedName>
        <fullName evidence="3">MarR family transcriptional regulator</fullName>
    </recommendedName>
</protein>
<comment type="caution">
    <text evidence="1">The sequence shown here is derived from an EMBL/GenBank/DDBJ whole genome shotgun (WGS) entry which is preliminary data.</text>
</comment>
<dbReference type="Gene3D" id="1.10.10.10">
    <property type="entry name" value="Winged helix-like DNA-binding domain superfamily/Winged helix DNA-binding domain"/>
    <property type="match status" value="1"/>
</dbReference>
<sequence length="91" mass="10349">MVNNTELNILKLLASRNDVNWNWYNLDRAMSKRKMDGVGNVARLIRGLSEAGLVDIIPRTPAGMDHYQISEQGSRLLEELDHQDLIQTDLS</sequence>
<dbReference type="Proteomes" id="UP000461948">
    <property type="component" value="Unassembled WGS sequence"/>
</dbReference>
<reference evidence="1 2" key="1">
    <citation type="submission" date="2019-11" db="EMBL/GenBank/DDBJ databases">
        <title>Draft Genome Sequence of Plant Growth-Promoting Rhizosphere-Associated Bacteria.</title>
        <authorList>
            <person name="Vasilyev I.Y."/>
            <person name="Radchenko V."/>
            <person name="Ilnitskaya E.V."/>
        </authorList>
    </citation>
    <scope>NUCLEOTIDE SEQUENCE [LARGE SCALE GENOMIC DNA]</scope>
    <source>
        <strain evidence="1 2">VRA_MhP_f</strain>
    </source>
</reference>
<evidence type="ECO:0000313" key="1">
    <source>
        <dbReference type="EMBL" id="MSE13946.1"/>
    </source>
</evidence>
<dbReference type="InterPro" id="IPR036388">
    <property type="entry name" value="WH-like_DNA-bd_sf"/>
</dbReference>
<proteinExistence type="predicted"/>
<evidence type="ECO:0008006" key="3">
    <source>
        <dbReference type="Google" id="ProtNLM"/>
    </source>
</evidence>
<name>A0A6B3J056_ENTAG</name>